<accession>A0A2H0R9D9</accession>
<evidence type="ECO:0000313" key="2">
    <source>
        <dbReference type="EMBL" id="PIR43090.1"/>
    </source>
</evidence>
<protein>
    <submittedName>
        <fullName evidence="2">Uncharacterized protein</fullName>
    </submittedName>
</protein>
<proteinExistence type="predicted"/>
<reference evidence="2 3" key="1">
    <citation type="submission" date="2017-09" db="EMBL/GenBank/DDBJ databases">
        <title>Depth-based differentiation of microbial function through sediment-hosted aquifers and enrichment of novel symbionts in the deep terrestrial subsurface.</title>
        <authorList>
            <person name="Probst A.J."/>
            <person name="Ladd B."/>
            <person name="Jarett J.K."/>
            <person name="Geller-Mcgrath D.E."/>
            <person name="Sieber C.M."/>
            <person name="Emerson J.B."/>
            <person name="Anantharaman K."/>
            <person name="Thomas B.C."/>
            <person name="Malmstrom R."/>
            <person name="Stieglmeier M."/>
            <person name="Klingl A."/>
            <person name="Woyke T."/>
            <person name="Ryan C.M."/>
            <person name="Banfield J.F."/>
        </authorList>
    </citation>
    <scope>NUCLEOTIDE SEQUENCE [LARGE SCALE GENOMIC DNA]</scope>
    <source>
        <strain evidence="2">CG10_big_fil_rev_8_21_14_0_10_32_10</strain>
    </source>
</reference>
<evidence type="ECO:0000313" key="3">
    <source>
        <dbReference type="Proteomes" id="UP000230214"/>
    </source>
</evidence>
<organism evidence="2 3">
    <name type="scientific">candidate division WWE3 bacterium CG10_big_fil_rev_8_21_14_0_10_32_10</name>
    <dbReference type="NCBI Taxonomy" id="1975090"/>
    <lineage>
        <taxon>Bacteria</taxon>
        <taxon>Katanobacteria</taxon>
    </lineage>
</organism>
<sequence length="87" mass="9860">MFTNPELPLEDILSENGVNLSDRDSNQEEQNLLIKQEIPQQPTLSGVYIPFTESAHLDPSLILAEIEAKTHFERALGHTKHRNPIDN</sequence>
<feature type="region of interest" description="Disordered" evidence="1">
    <location>
        <begin position="1"/>
        <end position="26"/>
    </location>
</feature>
<name>A0A2H0R9D9_UNCKA</name>
<dbReference type="AlphaFoldDB" id="A0A2H0R9D9"/>
<dbReference type="Proteomes" id="UP000230214">
    <property type="component" value="Unassembled WGS sequence"/>
</dbReference>
<gene>
    <name evidence="2" type="ORF">COV24_04645</name>
</gene>
<evidence type="ECO:0000256" key="1">
    <source>
        <dbReference type="SAM" id="MobiDB-lite"/>
    </source>
</evidence>
<dbReference type="EMBL" id="PCXU01000039">
    <property type="protein sequence ID" value="PIR43090.1"/>
    <property type="molecule type" value="Genomic_DNA"/>
</dbReference>
<comment type="caution">
    <text evidence="2">The sequence shown here is derived from an EMBL/GenBank/DDBJ whole genome shotgun (WGS) entry which is preliminary data.</text>
</comment>